<dbReference type="PANTHER" id="PTHR28629">
    <property type="entry name" value="TRIOKINASE/FMN CYCLASE"/>
    <property type="match status" value="1"/>
</dbReference>
<organism evidence="2 3">
    <name type="scientific">Lachnoanaerobaculum gingivalis</name>
    <dbReference type="NCBI Taxonomy" id="2490855"/>
    <lineage>
        <taxon>Bacteria</taxon>
        <taxon>Bacillati</taxon>
        <taxon>Bacillota</taxon>
        <taxon>Clostridia</taxon>
        <taxon>Lachnospirales</taxon>
        <taxon>Lachnospiraceae</taxon>
        <taxon>Lachnoanaerobaculum</taxon>
    </lineage>
</organism>
<proteinExistence type="predicted"/>
<dbReference type="GO" id="GO:0019563">
    <property type="term" value="P:glycerol catabolic process"/>
    <property type="evidence" value="ECO:0007669"/>
    <property type="project" value="TreeGrafter"/>
</dbReference>
<keyword evidence="3" id="KW-1185">Reference proteome</keyword>
<evidence type="ECO:0000259" key="1">
    <source>
        <dbReference type="PROSITE" id="PS51481"/>
    </source>
</evidence>
<dbReference type="Pfam" id="PF02733">
    <property type="entry name" value="Dak1"/>
    <property type="match status" value="1"/>
</dbReference>
<keyword evidence="2" id="KW-0418">Kinase</keyword>
<reference evidence="2 3" key="1">
    <citation type="submission" date="2018-11" db="EMBL/GenBank/DDBJ databases">
        <title>Genome sequencing of Lachnoanaerobaculum sp. KCOM 2030 (= ChDC B114).</title>
        <authorList>
            <person name="Kook J.-K."/>
            <person name="Park S.-N."/>
            <person name="Lim Y.K."/>
        </authorList>
    </citation>
    <scope>NUCLEOTIDE SEQUENCE [LARGE SCALE GENOMIC DNA]</scope>
    <source>
        <strain evidence="2 3">KCOM 2030</strain>
    </source>
</reference>
<protein>
    <submittedName>
        <fullName evidence="2">Dihydroxyacetone kinase subunit DhaK</fullName>
    </submittedName>
</protein>
<dbReference type="AlphaFoldDB" id="A0A3P3QSS1"/>
<dbReference type="PANTHER" id="PTHR28629:SF4">
    <property type="entry name" value="TRIOKINASE_FMN CYCLASE"/>
    <property type="match status" value="1"/>
</dbReference>
<dbReference type="RefSeq" id="WP_128675196.1">
    <property type="nucleotide sequence ID" value="NZ_RRCO01000008.1"/>
</dbReference>
<dbReference type="Proteomes" id="UP000272490">
    <property type="component" value="Unassembled WGS sequence"/>
</dbReference>
<dbReference type="PROSITE" id="PS51481">
    <property type="entry name" value="DHAK"/>
    <property type="match status" value="1"/>
</dbReference>
<name>A0A3P3QSS1_9FIRM</name>
<dbReference type="Gene3D" id="3.40.50.10440">
    <property type="entry name" value="Dihydroxyacetone kinase, domain 1"/>
    <property type="match status" value="1"/>
</dbReference>
<sequence length="329" mass="35459">MKKIINVPENYTDDMLKGIYSAHKQVKYVADDLRCYCIADKKPGKVAIVTGGGTGHLPLFLGYVGENLLDGCGVGSVFQSPSAEQIYEISKEVEAGSGILYLYGNYTGDIMNFDMAAEMLEMDDIKTRSIVGADDVLSNKLPETRRGVAGIFFMYKYAGAAAAEMGSLDEVYEAANTAKQNTRTVGFALTPCVIPELGHANFSLAENEMAFGMGIHGEPGVWNGDIKTAKELADEAVGEILDDIEIGNGDEVAVLINGLGASSIEELYILSGEVSEILSSKGIKIYKTFVGEYATSMEMAGASISICKLNSDKEKAWLDMEVKTPFIRL</sequence>
<dbReference type="OrthoDB" id="9806345at2"/>
<gene>
    <name evidence="2" type="ORF">EHV10_14080</name>
</gene>
<dbReference type="FunFam" id="3.40.50.10440:FF:000001">
    <property type="entry name" value="Dihydroxyacetone kinase, DhaK subunit"/>
    <property type="match status" value="1"/>
</dbReference>
<dbReference type="InterPro" id="IPR004006">
    <property type="entry name" value="DhaK_dom"/>
</dbReference>
<dbReference type="EMBL" id="RRCO01000008">
    <property type="protein sequence ID" value="RRJ24274.1"/>
    <property type="molecule type" value="Genomic_DNA"/>
</dbReference>
<dbReference type="SUPFAM" id="SSF82549">
    <property type="entry name" value="DAK1/DegV-like"/>
    <property type="match status" value="1"/>
</dbReference>
<comment type="caution">
    <text evidence="2">The sequence shown here is derived from an EMBL/GenBank/DDBJ whole genome shotgun (WGS) entry which is preliminary data.</text>
</comment>
<accession>A0A3P3QSS1</accession>
<dbReference type="InterPro" id="IPR050861">
    <property type="entry name" value="Dihydroxyacetone_Kinase"/>
</dbReference>
<dbReference type="GO" id="GO:0004371">
    <property type="term" value="F:glycerone kinase activity"/>
    <property type="evidence" value="ECO:0007669"/>
    <property type="project" value="InterPro"/>
</dbReference>
<evidence type="ECO:0000313" key="2">
    <source>
        <dbReference type="EMBL" id="RRJ24274.1"/>
    </source>
</evidence>
<dbReference type="Gene3D" id="3.30.1180.20">
    <property type="entry name" value="Dihydroxyacetone kinase, domain 2"/>
    <property type="match status" value="1"/>
</dbReference>
<dbReference type="GO" id="GO:0005829">
    <property type="term" value="C:cytosol"/>
    <property type="evidence" value="ECO:0007669"/>
    <property type="project" value="TreeGrafter"/>
</dbReference>
<feature type="domain" description="DhaK" evidence="1">
    <location>
        <begin position="7"/>
        <end position="327"/>
    </location>
</feature>
<keyword evidence="2" id="KW-0808">Transferase</keyword>
<evidence type="ECO:0000313" key="3">
    <source>
        <dbReference type="Proteomes" id="UP000272490"/>
    </source>
</evidence>